<dbReference type="InterPro" id="IPR036188">
    <property type="entry name" value="FAD/NAD-bd_sf"/>
</dbReference>
<keyword evidence="1" id="KW-0472">Membrane</keyword>
<evidence type="ECO:0000313" key="2">
    <source>
        <dbReference type="EMBL" id="MBP2000359.1"/>
    </source>
</evidence>
<keyword evidence="3" id="KW-1185">Reference proteome</keyword>
<dbReference type="InterPro" id="IPR010354">
    <property type="entry name" value="Oleate_hydratase"/>
</dbReference>
<dbReference type="GO" id="GO:0050151">
    <property type="term" value="F:oleate hydratase activity"/>
    <property type="evidence" value="ECO:0007669"/>
    <property type="project" value="UniProtKB-EC"/>
</dbReference>
<proteinExistence type="predicted"/>
<dbReference type="NCBIfam" id="NF010584">
    <property type="entry name" value="PRK13977.1"/>
    <property type="match status" value="1"/>
</dbReference>
<evidence type="ECO:0000256" key="1">
    <source>
        <dbReference type="SAM" id="Phobius"/>
    </source>
</evidence>
<dbReference type="Pfam" id="PF06100">
    <property type="entry name" value="MCRA"/>
    <property type="match status" value="1"/>
</dbReference>
<sequence>MTNTKENEHRKAYLIGGGIASLSAAVFMIRDGHVKGKNITILEERRVNGGSLDGSGTEEMGYVIRGGRMLNEPTYECTWSMLDCIPSLDRPGISVKQEIQQFSSEHPTHSKARVVDASRHIVDVEHMQFSNQDRLDIGKLLVASEESLGTERIKDWFEPEFFETNFWYMWATMFAFQPWHSLVEFKRYMIRFMHEFPRINTLEGVARTPYNQYDSIVLPVQTWLQEQGVRYDNNIRVTDIVFRAGIAEKTVERIIYERDGVEASMEVAAEDLVFFTNGSMTEASDLGTMQQAPKLGQKGSSFRLWEKLASTQTDFGNPSSFADHIEGSKWESFTVTCTDPLFFDFMESFTDNVAGSGGLVTFKDSNWLMSIVLAHQPHFRNQPEHIQVFWGYGLFPDRVGNYVDKKMSDCTGEEVLQELMGHLKFNAEQVQKMLSTSNCIPCMMPFITSQFMPRAIGDRPQVVPQGSTNFAFLGQYTELPEDVVFTVEYSVRSAQTAVYQLLHLDMEIPAVYHGRHHVKVLWDSLTTMIR</sequence>
<dbReference type="Gene3D" id="3.50.50.60">
    <property type="entry name" value="FAD/NAD(P)-binding domain"/>
    <property type="match status" value="2"/>
</dbReference>
<name>A0ABS4JF68_9BACL</name>
<dbReference type="Proteomes" id="UP001519288">
    <property type="component" value="Unassembled WGS sequence"/>
</dbReference>
<dbReference type="PANTHER" id="PTHR37417">
    <property type="entry name" value="67 KDA MYOSIN-CROSS-REACTIVE ANTIGEN FAMILY PROTEIN (AFU_ORTHOLOGUE AFUA_5G09970)"/>
    <property type="match status" value="1"/>
</dbReference>
<gene>
    <name evidence="2" type="ORF">J2Z69_001378</name>
</gene>
<accession>A0ABS4JF68</accession>
<dbReference type="PANTHER" id="PTHR37417:SF2">
    <property type="entry name" value="67 KDA MYOSIN-CROSS-REACTIVE ANTIGEN FAMILY PROTEIN (AFU_ORTHOLOGUE AFUA_5G09970)"/>
    <property type="match status" value="1"/>
</dbReference>
<reference evidence="2 3" key="1">
    <citation type="submission" date="2021-03" db="EMBL/GenBank/DDBJ databases">
        <title>Genomic Encyclopedia of Type Strains, Phase IV (KMG-IV): sequencing the most valuable type-strain genomes for metagenomic binning, comparative biology and taxonomic classification.</title>
        <authorList>
            <person name="Goeker M."/>
        </authorList>
    </citation>
    <scope>NUCLEOTIDE SEQUENCE [LARGE SCALE GENOMIC DNA]</scope>
    <source>
        <strain evidence="2 3">DSM 26806</strain>
    </source>
</reference>
<organism evidence="2 3">
    <name type="scientific">Paenibacillus shirakamiensis</name>
    <dbReference type="NCBI Taxonomy" id="1265935"/>
    <lineage>
        <taxon>Bacteria</taxon>
        <taxon>Bacillati</taxon>
        <taxon>Bacillota</taxon>
        <taxon>Bacilli</taxon>
        <taxon>Bacillales</taxon>
        <taxon>Paenibacillaceae</taxon>
        <taxon>Paenibacillus</taxon>
    </lineage>
</organism>
<keyword evidence="1" id="KW-0812">Transmembrane</keyword>
<evidence type="ECO:0000313" key="3">
    <source>
        <dbReference type="Proteomes" id="UP001519288"/>
    </source>
</evidence>
<keyword evidence="1" id="KW-1133">Transmembrane helix</keyword>
<dbReference type="EMBL" id="JAGGLD010000001">
    <property type="protein sequence ID" value="MBP2000359.1"/>
    <property type="molecule type" value="Genomic_DNA"/>
</dbReference>
<dbReference type="EC" id="4.2.1.53" evidence="2"/>
<dbReference type="Gene3D" id="3.30.9.80">
    <property type="match status" value="1"/>
</dbReference>
<comment type="caution">
    <text evidence="2">The sequence shown here is derived from an EMBL/GenBank/DDBJ whole genome shotgun (WGS) entry which is preliminary data.</text>
</comment>
<feature type="transmembrane region" description="Helical" evidence="1">
    <location>
        <begin position="12"/>
        <end position="29"/>
    </location>
</feature>
<protein>
    <submittedName>
        <fullName evidence="2">Oleate hydratase</fullName>
        <ecNumber evidence="2">4.2.1.53</ecNumber>
    </submittedName>
</protein>
<dbReference type="SUPFAM" id="SSF51905">
    <property type="entry name" value="FAD/NAD(P)-binding domain"/>
    <property type="match status" value="1"/>
</dbReference>
<dbReference type="RefSeq" id="WP_209860306.1">
    <property type="nucleotide sequence ID" value="NZ_JAGGLD010000001.1"/>
</dbReference>
<keyword evidence="2" id="KW-0456">Lyase</keyword>